<dbReference type="EMBL" id="GG698540">
    <property type="protein sequence ID" value="EGE00475.1"/>
    <property type="molecule type" value="Genomic_DNA"/>
</dbReference>
<accession>F2SA75</accession>
<protein>
    <submittedName>
        <fullName evidence="2">Uncharacterized protein</fullName>
    </submittedName>
</protein>
<dbReference type="AlphaFoldDB" id="F2SA75"/>
<evidence type="ECO:0000313" key="2">
    <source>
        <dbReference type="EMBL" id="EGE00475.1"/>
    </source>
</evidence>
<name>F2SA75_TRIT1</name>
<sequence length="154" mass="16349">MYGSQECEDEVITEASQRAAPESGVESSPPVHCPLSIHPPKPERVQSESSQSPPGQPLSDETSASHDVRSQPARGRETPAPPRWASRANTAAGGMEIGGARRLGVARVLAARVRVKLGMVVVPIISSWPEHNSGRRCGMTMMTMMPAAHPGCSC</sequence>
<gene>
    <name evidence="2" type="ORF">TESG_08649</name>
</gene>
<reference evidence="3" key="1">
    <citation type="journal article" date="2012" name="MBio">
        <title>Comparative genome analysis of Trichophyton rubrum and related dermatophytes reveals candidate genes involved in infection.</title>
        <authorList>
            <person name="Martinez D.A."/>
            <person name="Oliver B.G."/>
            <person name="Graeser Y."/>
            <person name="Goldberg J.M."/>
            <person name="Li W."/>
            <person name="Martinez-Rossi N.M."/>
            <person name="Monod M."/>
            <person name="Shelest E."/>
            <person name="Barton R.C."/>
            <person name="Birch E."/>
            <person name="Brakhage A.A."/>
            <person name="Chen Z."/>
            <person name="Gurr S.J."/>
            <person name="Heiman D."/>
            <person name="Heitman J."/>
            <person name="Kosti I."/>
            <person name="Rossi A."/>
            <person name="Saif S."/>
            <person name="Samalova M."/>
            <person name="Saunders C.W."/>
            <person name="Shea T."/>
            <person name="Summerbell R.C."/>
            <person name="Xu J."/>
            <person name="Young S."/>
            <person name="Zeng Q."/>
            <person name="Birren B.W."/>
            <person name="Cuomo C.A."/>
            <person name="White T.C."/>
        </authorList>
    </citation>
    <scope>NUCLEOTIDE SEQUENCE [LARGE SCALE GENOMIC DNA]</scope>
    <source>
        <strain evidence="3">CBS 112818</strain>
    </source>
</reference>
<organism evidence="2 3">
    <name type="scientific">Trichophyton tonsurans (strain CBS 112818)</name>
    <name type="common">Scalp ringworm fungus</name>
    <dbReference type="NCBI Taxonomy" id="647933"/>
    <lineage>
        <taxon>Eukaryota</taxon>
        <taxon>Fungi</taxon>
        <taxon>Dikarya</taxon>
        <taxon>Ascomycota</taxon>
        <taxon>Pezizomycotina</taxon>
        <taxon>Eurotiomycetes</taxon>
        <taxon>Eurotiomycetidae</taxon>
        <taxon>Onygenales</taxon>
        <taxon>Arthrodermataceae</taxon>
        <taxon>Trichophyton</taxon>
    </lineage>
</organism>
<feature type="compositionally biased region" description="Acidic residues" evidence="1">
    <location>
        <begin position="1"/>
        <end position="12"/>
    </location>
</feature>
<dbReference type="HOGENOM" id="CLU_1705539_0_0_1"/>
<feature type="compositionally biased region" description="Basic and acidic residues" evidence="1">
    <location>
        <begin position="63"/>
        <end position="77"/>
    </location>
</feature>
<keyword evidence="3" id="KW-1185">Reference proteome</keyword>
<feature type="compositionally biased region" description="Low complexity" evidence="1">
    <location>
        <begin position="47"/>
        <end position="59"/>
    </location>
</feature>
<evidence type="ECO:0000256" key="1">
    <source>
        <dbReference type="SAM" id="MobiDB-lite"/>
    </source>
</evidence>
<evidence type="ECO:0000313" key="3">
    <source>
        <dbReference type="Proteomes" id="UP000009172"/>
    </source>
</evidence>
<feature type="region of interest" description="Disordered" evidence="1">
    <location>
        <begin position="1"/>
        <end position="92"/>
    </location>
</feature>
<proteinExistence type="predicted"/>
<dbReference type="Proteomes" id="UP000009172">
    <property type="component" value="Unassembled WGS sequence"/>
</dbReference>